<reference evidence="3 4" key="1">
    <citation type="journal article" date="2004" name="Science">
        <title>The genome of the diatom Thalassiosira pseudonana: ecology, evolution, and metabolism.</title>
        <authorList>
            <person name="Armbrust E.V."/>
            <person name="Berges J.A."/>
            <person name="Bowler C."/>
            <person name="Green B.R."/>
            <person name="Martinez D."/>
            <person name="Putnam N.H."/>
            <person name="Zhou S."/>
            <person name="Allen A.E."/>
            <person name="Apt K.E."/>
            <person name="Bechner M."/>
            <person name="Brzezinski M.A."/>
            <person name="Chaal B.K."/>
            <person name="Chiovitti A."/>
            <person name="Davis A.K."/>
            <person name="Demarest M.S."/>
            <person name="Detter J.C."/>
            <person name="Glavina T."/>
            <person name="Goodstein D."/>
            <person name="Hadi M.Z."/>
            <person name="Hellsten U."/>
            <person name="Hildebrand M."/>
            <person name="Jenkins B.D."/>
            <person name="Jurka J."/>
            <person name="Kapitonov V.V."/>
            <person name="Kroger N."/>
            <person name="Lau W.W."/>
            <person name="Lane T.W."/>
            <person name="Larimer F.W."/>
            <person name="Lippmeier J.C."/>
            <person name="Lucas S."/>
            <person name="Medina M."/>
            <person name="Montsant A."/>
            <person name="Obornik M."/>
            <person name="Parker M.S."/>
            <person name="Palenik B."/>
            <person name="Pazour G.J."/>
            <person name="Richardson P.M."/>
            <person name="Rynearson T.A."/>
            <person name="Saito M.A."/>
            <person name="Schwartz D.C."/>
            <person name="Thamatrakoln K."/>
            <person name="Valentin K."/>
            <person name="Vardi A."/>
            <person name="Wilkerson F.P."/>
            <person name="Rokhsar D.S."/>
        </authorList>
    </citation>
    <scope>NUCLEOTIDE SEQUENCE [LARGE SCALE GENOMIC DNA]</scope>
    <source>
        <strain evidence="3 4">CCMP1335</strain>
    </source>
</reference>
<dbReference type="InterPro" id="IPR039301">
    <property type="entry name" value="Sip5/DA2"/>
</dbReference>
<dbReference type="eggNOG" id="ENOG502S3QS">
    <property type="taxonomic scope" value="Eukaryota"/>
</dbReference>
<feature type="region of interest" description="Disordered" evidence="1">
    <location>
        <begin position="676"/>
        <end position="699"/>
    </location>
</feature>
<feature type="compositionally biased region" description="Basic and acidic residues" evidence="1">
    <location>
        <begin position="332"/>
        <end position="377"/>
    </location>
</feature>
<dbReference type="HOGENOM" id="CLU_252615_0_0_1"/>
<sequence length="1429" mass="156119">MKVVLSTSAVIAAVILFTSGVDSFAPVEVAKVTPTVGINRASSSSNNCQQLYANVNYGDDGDTPSRRNRVSSTLLQKVKPVTFAVATAASLTTGSSIFRPAPAKASAPIVLRAAKQKDDMPMVQAMKKAEELKKRQSTEEFEEYIRKCNDIEDSEGKKARADYEKQYQMDKDSKEAKKVADVETLKRDLLDEGKDPNTDLDAEKEVFQFEHGIDLEKISGTPQNEQMIKNFQSKGKNIPTFASQRYIVKCQVADLKARGIDPLTHFSQPEVMEKTRAIYKMDDKVAAKVAKQYEALMEQRGGRLSPAQVGDTPFVRPSNVDETLSPSVSSTKEQRAKEKAASRSKRAAEKEALRQERATQRQTKKDAKAKAKADRLAAKQNKQTPTEVVIVVEEELEIAPDKVAAKAPVVSSTSKKSKSKAPSKMNSRVSVRTAGTVVVGAGAAAFGFKVYSSTSQTKRNEQYKSIMGGSTDNDDDWDDDDDYDEETTTHTMKRFLSTSATIVAAVLSGVGGFAPTPGRVSITSTDAPSVVSIMGPTRTSYLLKYPSSAKSDIWGLFGSVSDEDHEFEHREGVDGDRRLRFTRLRGVASLLRHEAKPVTFALATAASFVSCLPGQPSRQSLFRPAAAQASAPIVLRAAKPKDDPPMVQAMKKAEELKKRRSSEEFDQFMQKCNDIEDSEGKKARSDYEKQYQMDKDSKEAKKVADVETLKRDLLDEGKDPNTDLDAEKEVFQFEHGIDLEKISGTPQNEQMIKNFQSKGKNIPTFASQRYIVKCQVADLKARGIDPLTHFSQPEVMEKTRAIYKMDDKVAAKVAKQYEALMEQHGGRLSPAQAGETPFARPSAEQQSSSLSPISIKEQRAKEKAAASAKRAAEKEALRQERATQRQAKADAKAKVKAERLAAKETQLAETQQTKDAVAAVATSVAVAAATGAAHMAADSEMAATAGMDFSATAGQEAVSHSQVDSSSSPSIKVSTESSKSTEIVAKIKSHVTKRNVATVVIGAGTAVYGINYYNENNSAAQEERERQLKLIMGLSEDKDDDSEYNLEEVDDFINDDDEDDDFEPITKSKPAAAKPEAPKAAKPTPPPLATEPPQSTRVKPKRKLGIFSKKSANARETDLNALIGPKGEAPEFATLLAKILTFGAPGRFPTVSSLGDMPFDAFELDKAKELLTDIRSEYDLSDEVSAEIFASVVNCMIIDIVDLASSTLKAKDKEEKLTVDAINVVMDFMDHAASLFDAVAKDVTIKPVTYGGNLRKKELEQMFSVYAGSQMMSMDGTVTQDRVDTLQLVFDINDKKAEGLMQKHMMKMMMNLMKDGGKGLDGMPGMEGLEDMMKAMGGEGGLPGMGMPGMDGEMSPEDLKQTVTMMKELMDSGQVSKEELGEVRNQFKEMYGSDISELIKQADQEGSTAGMSGDEKELLDMFKMIIGDE</sequence>
<evidence type="ECO:0000313" key="3">
    <source>
        <dbReference type="EMBL" id="EED92754.1"/>
    </source>
</evidence>
<feature type="region of interest" description="Disordered" evidence="1">
    <location>
        <begin position="303"/>
        <end position="382"/>
    </location>
</feature>
<name>B8C1C6_THAPS</name>
<keyword evidence="4" id="KW-1185">Reference proteome</keyword>
<evidence type="ECO:0000313" key="4">
    <source>
        <dbReference type="Proteomes" id="UP000001449"/>
    </source>
</evidence>
<feature type="compositionally biased region" description="Polar residues" evidence="1">
    <location>
        <begin position="843"/>
        <end position="852"/>
    </location>
</feature>
<keyword evidence="2" id="KW-0732">Signal</keyword>
<gene>
    <name evidence="3" type="ORF">THAPSDRAFT_22162</name>
</gene>
<feature type="region of interest" description="Disordered" evidence="1">
    <location>
        <begin position="958"/>
        <end position="979"/>
    </location>
</feature>
<accession>B8C1C6</accession>
<feature type="region of interest" description="Disordered" evidence="1">
    <location>
        <begin position="1051"/>
        <end position="1102"/>
    </location>
</feature>
<feature type="compositionally biased region" description="Basic and acidic residues" evidence="1">
    <location>
        <begin position="678"/>
        <end position="699"/>
    </location>
</feature>
<dbReference type="PANTHER" id="PTHR31315:SF1">
    <property type="entry name" value="PROTEIN SIP5"/>
    <property type="match status" value="1"/>
</dbReference>
<feature type="signal peptide" evidence="2">
    <location>
        <begin position="1"/>
        <end position="23"/>
    </location>
</feature>
<dbReference type="GeneID" id="7447473"/>
<proteinExistence type="predicted"/>
<feature type="compositionally biased region" description="Low complexity" evidence="1">
    <location>
        <begin position="1069"/>
        <end position="1082"/>
    </location>
</feature>
<dbReference type="PaxDb" id="35128-Thaps22162"/>
<feature type="region of interest" description="Disordered" evidence="1">
    <location>
        <begin position="461"/>
        <end position="480"/>
    </location>
</feature>
<evidence type="ECO:0000256" key="1">
    <source>
        <dbReference type="SAM" id="MobiDB-lite"/>
    </source>
</evidence>
<protein>
    <submittedName>
        <fullName evidence="3">Uncharacterized protein</fullName>
    </submittedName>
</protein>
<reference evidence="3 4" key="2">
    <citation type="journal article" date="2008" name="Nature">
        <title>The Phaeodactylum genome reveals the evolutionary history of diatom genomes.</title>
        <authorList>
            <person name="Bowler C."/>
            <person name="Allen A.E."/>
            <person name="Badger J.H."/>
            <person name="Grimwood J."/>
            <person name="Jabbari K."/>
            <person name="Kuo A."/>
            <person name="Maheswari U."/>
            <person name="Martens C."/>
            <person name="Maumus F."/>
            <person name="Otillar R.P."/>
            <person name="Rayko E."/>
            <person name="Salamov A."/>
            <person name="Vandepoele K."/>
            <person name="Beszteri B."/>
            <person name="Gruber A."/>
            <person name="Heijde M."/>
            <person name="Katinka M."/>
            <person name="Mock T."/>
            <person name="Valentin K."/>
            <person name="Verret F."/>
            <person name="Berges J.A."/>
            <person name="Brownlee C."/>
            <person name="Cadoret J.P."/>
            <person name="Chiovitti A."/>
            <person name="Choi C.J."/>
            <person name="Coesel S."/>
            <person name="De Martino A."/>
            <person name="Detter J.C."/>
            <person name="Durkin C."/>
            <person name="Falciatore A."/>
            <person name="Fournet J."/>
            <person name="Haruta M."/>
            <person name="Huysman M.J."/>
            <person name="Jenkins B.D."/>
            <person name="Jiroutova K."/>
            <person name="Jorgensen R.E."/>
            <person name="Joubert Y."/>
            <person name="Kaplan A."/>
            <person name="Kroger N."/>
            <person name="Kroth P.G."/>
            <person name="La Roche J."/>
            <person name="Lindquist E."/>
            <person name="Lommer M."/>
            <person name="Martin-Jezequel V."/>
            <person name="Lopez P.J."/>
            <person name="Lucas S."/>
            <person name="Mangogna M."/>
            <person name="McGinnis K."/>
            <person name="Medlin L.K."/>
            <person name="Montsant A."/>
            <person name="Oudot-Le Secq M.P."/>
            <person name="Napoli C."/>
            <person name="Obornik M."/>
            <person name="Parker M.S."/>
            <person name="Petit J.L."/>
            <person name="Porcel B.M."/>
            <person name="Poulsen N."/>
            <person name="Robison M."/>
            <person name="Rychlewski L."/>
            <person name="Rynearson T.A."/>
            <person name="Schmutz J."/>
            <person name="Shapiro H."/>
            <person name="Siaut M."/>
            <person name="Stanley M."/>
            <person name="Sussman M.R."/>
            <person name="Taylor A.R."/>
            <person name="Vardi A."/>
            <person name="von Dassow P."/>
            <person name="Vyverman W."/>
            <person name="Willis A."/>
            <person name="Wyrwicz L.S."/>
            <person name="Rokhsar D.S."/>
            <person name="Weissenbach J."/>
            <person name="Armbrust E.V."/>
            <person name="Green B.R."/>
            <person name="Van de Peer Y."/>
            <person name="Grigoriev I.V."/>
        </authorList>
    </citation>
    <scope>NUCLEOTIDE SEQUENCE [LARGE SCALE GENOMIC DNA]</scope>
    <source>
        <strain evidence="3 4">CCMP1335</strain>
    </source>
</reference>
<feature type="compositionally biased region" description="Polar residues" evidence="1">
    <location>
        <begin position="320"/>
        <end position="331"/>
    </location>
</feature>
<dbReference type="RefSeq" id="XP_002289217.1">
    <property type="nucleotide sequence ID" value="XM_002289181.1"/>
</dbReference>
<feature type="compositionally biased region" description="Low complexity" evidence="1">
    <location>
        <begin position="405"/>
        <end position="414"/>
    </location>
</feature>
<evidence type="ECO:0000256" key="2">
    <source>
        <dbReference type="SAM" id="SignalP"/>
    </source>
</evidence>
<feature type="chain" id="PRO_5002868912" evidence="2">
    <location>
        <begin position="24"/>
        <end position="1429"/>
    </location>
</feature>
<dbReference type="InParanoid" id="B8C1C6"/>
<feature type="compositionally biased region" description="Basic and acidic residues" evidence="1">
    <location>
        <begin position="856"/>
        <end position="891"/>
    </location>
</feature>
<dbReference type="PANTHER" id="PTHR31315">
    <property type="entry name" value="PROTEIN SIP5"/>
    <property type="match status" value="1"/>
</dbReference>
<dbReference type="Proteomes" id="UP000001449">
    <property type="component" value="Chromosome 4"/>
</dbReference>
<organism evidence="3 4">
    <name type="scientific">Thalassiosira pseudonana</name>
    <name type="common">Marine diatom</name>
    <name type="synonym">Cyclotella nana</name>
    <dbReference type="NCBI Taxonomy" id="35128"/>
    <lineage>
        <taxon>Eukaryota</taxon>
        <taxon>Sar</taxon>
        <taxon>Stramenopiles</taxon>
        <taxon>Ochrophyta</taxon>
        <taxon>Bacillariophyta</taxon>
        <taxon>Coscinodiscophyceae</taxon>
        <taxon>Thalassiosirophycidae</taxon>
        <taxon>Thalassiosirales</taxon>
        <taxon>Thalassiosiraceae</taxon>
        <taxon>Thalassiosira</taxon>
    </lineage>
</organism>
<feature type="region of interest" description="Disordered" evidence="1">
    <location>
        <begin position="826"/>
        <end position="891"/>
    </location>
</feature>
<feature type="region of interest" description="Disordered" evidence="1">
    <location>
        <begin position="404"/>
        <end position="427"/>
    </location>
</feature>
<dbReference type="KEGG" id="tps:THAPSDRAFT_22162"/>
<dbReference type="EMBL" id="CM000641">
    <property type="protein sequence ID" value="EED92754.1"/>
    <property type="molecule type" value="Genomic_DNA"/>
</dbReference>
<feature type="compositionally biased region" description="Acidic residues" evidence="1">
    <location>
        <begin position="1051"/>
        <end position="1063"/>
    </location>
</feature>